<dbReference type="InterPro" id="IPR036322">
    <property type="entry name" value="WD40_repeat_dom_sf"/>
</dbReference>
<reference evidence="4 5" key="1">
    <citation type="journal article" date="2013" name="PLoS Genet.">
        <title>Comparative genome structure, secondary metabolite, and effector coding capacity across Cochliobolus pathogens.</title>
        <authorList>
            <person name="Condon B.J."/>
            <person name="Leng Y."/>
            <person name="Wu D."/>
            <person name="Bushley K.E."/>
            <person name="Ohm R.A."/>
            <person name="Otillar R."/>
            <person name="Martin J."/>
            <person name="Schackwitz W."/>
            <person name="Grimwood J."/>
            <person name="MohdZainudin N."/>
            <person name="Xue C."/>
            <person name="Wang R."/>
            <person name="Manning V.A."/>
            <person name="Dhillon B."/>
            <person name="Tu Z.J."/>
            <person name="Steffenson B.J."/>
            <person name="Salamov A."/>
            <person name="Sun H."/>
            <person name="Lowry S."/>
            <person name="LaButti K."/>
            <person name="Han J."/>
            <person name="Copeland A."/>
            <person name="Lindquist E."/>
            <person name="Barry K."/>
            <person name="Schmutz J."/>
            <person name="Baker S.E."/>
            <person name="Ciuffetti L.M."/>
            <person name="Grigoriev I.V."/>
            <person name="Zhong S."/>
            <person name="Turgeon B.G."/>
        </authorList>
    </citation>
    <scope>NUCLEOTIDE SEQUENCE [LARGE SCALE GENOMIC DNA]</scope>
    <source>
        <strain evidence="4 5">ATCC 44560</strain>
    </source>
</reference>
<dbReference type="Proteomes" id="UP000054032">
    <property type="component" value="Unassembled WGS sequence"/>
</dbReference>
<dbReference type="OrthoDB" id="538223at2759"/>
<evidence type="ECO:0000313" key="4">
    <source>
        <dbReference type="EMBL" id="EUC43034.1"/>
    </source>
</evidence>
<feature type="repeat" description="WD" evidence="3">
    <location>
        <begin position="111"/>
        <end position="150"/>
    </location>
</feature>
<keyword evidence="5" id="KW-1185">Reference proteome</keyword>
<dbReference type="EMBL" id="KI964041">
    <property type="protein sequence ID" value="EUC43034.1"/>
    <property type="molecule type" value="Genomic_DNA"/>
</dbReference>
<dbReference type="PROSITE" id="PS50294">
    <property type="entry name" value="WD_REPEATS_REGION"/>
    <property type="match status" value="2"/>
</dbReference>
<dbReference type="eggNOG" id="KOG0266">
    <property type="taxonomic scope" value="Eukaryota"/>
</dbReference>
<dbReference type="PROSITE" id="PS00678">
    <property type="entry name" value="WD_REPEATS_1"/>
    <property type="match status" value="2"/>
</dbReference>
<feature type="repeat" description="WD" evidence="3">
    <location>
        <begin position="69"/>
        <end position="110"/>
    </location>
</feature>
<dbReference type="PANTHER" id="PTHR19848">
    <property type="entry name" value="WD40 REPEAT PROTEIN"/>
    <property type="match status" value="1"/>
</dbReference>
<dbReference type="AlphaFoldDB" id="W6Z640"/>
<dbReference type="SMART" id="SM00320">
    <property type="entry name" value="WD40"/>
    <property type="match status" value="2"/>
</dbReference>
<keyword evidence="1 3" id="KW-0853">WD repeat</keyword>
<dbReference type="InterPro" id="IPR019775">
    <property type="entry name" value="WD40_repeat_CS"/>
</dbReference>
<dbReference type="RefSeq" id="XP_007690413.1">
    <property type="nucleotide sequence ID" value="XM_007692223.1"/>
</dbReference>
<gene>
    <name evidence="4" type="ORF">COCMIDRAFT_7445</name>
</gene>
<dbReference type="GeneID" id="19125290"/>
<organism evidence="4 5">
    <name type="scientific">Bipolaris oryzae ATCC 44560</name>
    <dbReference type="NCBI Taxonomy" id="930090"/>
    <lineage>
        <taxon>Eukaryota</taxon>
        <taxon>Fungi</taxon>
        <taxon>Dikarya</taxon>
        <taxon>Ascomycota</taxon>
        <taxon>Pezizomycotina</taxon>
        <taxon>Dothideomycetes</taxon>
        <taxon>Pleosporomycetidae</taxon>
        <taxon>Pleosporales</taxon>
        <taxon>Pleosporineae</taxon>
        <taxon>Pleosporaceae</taxon>
        <taxon>Bipolaris</taxon>
    </lineage>
</organism>
<dbReference type="Gene3D" id="2.130.10.10">
    <property type="entry name" value="YVTN repeat-like/Quinoprotein amine dehydrogenase"/>
    <property type="match status" value="2"/>
</dbReference>
<dbReference type="PROSITE" id="PS50082">
    <property type="entry name" value="WD_REPEATS_2"/>
    <property type="match status" value="2"/>
</dbReference>
<evidence type="ECO:0000313" key="5">
    <source>
        <dbReference type="Proteomes" id="UP000054032"/>
    </source>
</evidence>
<proteinExistence type="predicted"/>
<evidence type="ECO:0000256" key="3">
    <source>
        <dbReference type="PROSITE-ProRule" id="PRU00221"/>
    </source>
</evidence>
<accession>W6Z640</accession>
<dbReference type="HOGENOM" id="CLU_1740175_0_0_1"/>
<name>W6Z640_COCMI</name>
<evidence type="ECO:0000256" key="1">
    <source>
        <dbReference type="ARBA" id="ARBA00022574"/>
    </source>
</evidence>
<dbReference type="InterPro" id="IPR020472">
    <property type="entry name" value="WD40_PAC1"/>
</dbReference>
<dbReference type="PANTHER" id="PTHR19848:SF8">
    <property type="entry name" value="F-BOX AND WD REPEAT DOMAIN CONTAINING 7"/>
    <property type="match status" value="1"/>
</dbReference>
<dbReference type="STRING" id="930090.W6Z640"/>
<dbReference type="PRINTS" id="PR00320">
    <property type="entry name" value="GPROTEINBRPT"/>
</dbReference>
<keyword evidence="2" id="KW-0677">Repeat</keyword>
<dbReference type="InterPro" id="IPR001680">
    <property type="entry name" value="WD40_rpt"/>
</dbReference>
<dbReference type="InterPro" id="IPR015943">
    <property type="entry name" value="WD40/YVTN_repeat-like_dom_sf"/>
</dbReference>
<dbReference type="Pfam" id="PF00400">
    <property type="entry name" value="WD40"/>
    <property type="match status" value="2"/>
</dbReference>
<evidence type="ECO:0000256" key="2">
    <source>
        <dbReference type="ARBA" id="ARBA00022737"/>
    </source>
</evidence>
<dbReference type="SUPFAM" id="SSF50978">
    <property type="entry name" value="WD40 repeat-like"/>
    <property type="match status" value="1"/>
</dbReference>
<sequence length="150" mass="16029">MSESDDAEICLRVLASTAILYRPISVPELVALVEQLEDLDDLESVQEVIGFYGIRPTLSEEWSACLQTLEGHSGEVSSVAFSPDSTQLASASWDSTVKIWDAASGACLQTLEGHSSYLTLVAFSPDSTRLASASHDSTVKIWDATSGACL</sequence>
<dbReference type="KEGG" id="bor:COCMIDRAFT_7445"/>
<protein>
    <submittedName>
        <fullName evidence="4">Uncharacterized protein</fullName>
    </submittedName>
</protein>